<keyword evidence="2" id="KW-1185">Reference proteome</keyword>
<dbReference type="AlphaFoldDB" id="A0A9Q1M8F7"/>
<comment type="caution">
    <text evidence="1">The sequence shown here is derived from an EMBL/GenBank/DDBJ whole genome shotgun (WGS) entry which is preliminary data.</text>
</comment>
<proteinExistence type="predicted"/>
<name>A0A9Q1M8F7_9SOLA</name>
<reference evidence="2" key="1">
    <citation type="journal article" date="2023" name="Proc. Natl. Acad. Sci. U.S.A.">
        <title>Genomic and structural basis for evolution of tropane alkaloid biosynthesis.</title>
        <authorList>
            <person name="Wanga Y.-J."/>
            <person name="Taina T."/>
            <person name="Yua J.-Y."/>
            <person name="Lia J."/>
            <person name="Xua B."/>
            <person name="Chenc J."/>
            <person name="D'Auriad J.C."/>
            <person name="Huanga J.-P."/>
            <person name="Huanga S.-X."/>
        </authorList>
    </citation>
    <scope>NUCLEOTIDE SEQUENCE [LARGE SCALE GENOMIC DNA]</scope>
    <source>
        <strain evidence="2">cv. KIB-2019</strain>
    </source>
</reference>
<evidence type="ECO:0000313" key="2">
    <source>
        <dbReference type="Proteomes" id="UP001152561"/>
    </source>
</evidence>
<sequence>MRYHIWVILKKIVELLPHWMSLTRRKIWFTLFVFLKKMKQIVTKTGWFTILLFFGTEAEAVETSTTPSTPNDLKGSSKIGFWSPINYSRFWNVIFFASYDLGKRLLDSNIVLDNIGCEESSCVSRFANQRSSSSPFSGVTSSRGFYWIIVE</sequence>
<protein>
    <submittedName>
        <fullName evidence="1">Uncharacterized protein</fullName>
    </submittedName>
</protein>
<accession>A0A9Q1M8F7</accession>
<organism evidence="1 2">
    <name type="scientific">Anisodus acutangulus</name>
    <dbReference type="NCBI Taxonomy" id="402998"/>
    <lineage>
        <taxon>Eukaryota</taxon>
        <taxon>Viridiplantae</taxon>
        <taxon>Streptophyta</taxon>
        <taxon>Embryophyta</taxon>
        <taxon>Tracheophyta</taxon>
        <taxon>Spermatophyta</taxon>
        <taxon>Magnoliopsida</taxon>
        <taxon>eudicotyledons</taxon>
        <taxon>Gunneridae</taxon>
        <taxon>Pentapetalae</taxon>
        <taxon>asterids</taxon>
        <taxon>lamiids</taxon>
        <taxon>Solanales</taxon>
        <taxon>Solanaceae</taxon>
        <taxon>Solanoideae</taxon>
        <taxon>Hyoscyameae</taxon>
        <taxon>Anisodus</taxon>
    </lineage>
</organism>
<gene>
    <name evidence="1" type="ORF">K7X08_024226</name>
</gene>
<dbReference type="EMBL" id="JAJAGQ010000009">
    <property type="protein sequence ID" value="KAJ8553548.1"/>
    <property type="molecule type" value="Genomic_DNA"/>
</dbReference>
<evidence type="ECO:0000313" key="1">
    <source>
        <dbReference type="EMBL" id="KAJ8553548.1"/>
    </source>
</evidence>
<dbReference type="Proteomes" id="UP001152561">
    <property type="component" value="Unassembled WGS sequence"/>
</dbReference>